<organism evidence="2 3">
    <name type="scientific">Haloquadratum walsbyi J07HQW1</name>
    <dbReference type="NCBI Taxonomy" id="1238424"/>
    <lineage>
        <taxon>Archaea</taxon>
        <taxon>Methanobacteriati</taxon>
        <taxon>Methanobacteriota</taxon>
        <taxon>Stenosarchaea group</taxon>
        <taxon>Halobacteria</taxon>
        <taxon>Halobacteriales</taxon>
        <taxon>Haloferacaceae</taxon>
        <taxon>Haloquadratum</taxon>
    </lineage>
</organism>
<gene>
    <name evidence="2" type="ORF">J07HQW1_02031</name>
</gene>
<dbReference type="Gene3D" id="3.20.20.150">
    <property type="entry name" value="Divalent-metal-dependent TIM barrel enzymes"/>
    <property type="match status" value="1"/>
</dbReference>
<feature type="domain" description="Xylose isomerase-like TIM barrel" evidence="1">
    <location>
        <begin position="71"/>
        <end position="281"/>
    </location>
</feature>
<dbReference type="STRING" id="1238424.J07HQW1_02031"/>
<dbReference type="InterPro" id="IPR050312">
    <property type="entry name" value="IolE/XylAMocC-like"/>
</dbReference>
<dbReference type="HOGENOM" id="CLU_050006_7_4_2"/>
<sequence length="304" mass="33564">MQHQNQDESGEKNTAVRLNKEIVLPTTVINMNEDRRSHQLLRSSHKRQTVMNIGVSIGPYFDRIETVPDAFEYVEVGLGEGERPIGEVDVNSIIKRLDQQNLDITVHLPYYQPLATAVETIDSATLSYLDSVLETASALGATTAVAHPTRRGIAPDSDQFHDQLHDLVEIGRVHDITVCFETTGYAGDLALERVGETIDDVGGAICLDIGYAYLEAGVSGIRTLLTQHSDIVEHLHVHDGRHRGDTHIPVGSGDVAMADIGSLLQEFIPEATATIEVFTDDTRHLTDSRQRFVELTTDIDSQYQ</sequence>
<dbReference type="EMBL" id="KE356560">
    <property type="protein sequence ID" value="ERG91997.1"/>
    <property type="molecule type" value="Genomic_DNA"/>
</dbReference>
<dbReference type="AlphaFoldDB" id="U1PEF2"/>
<dbReference type="InterPro" id="IPR013022">
    <property type="entry name" value="Xyl_isomerase-like_TIM-brl"/>
</dbReference>
<evidence type="ECO:0000259" key="1">
    <source>
        <dbReference type="Pfam" id="PF01261"/>
    </source>
</evidence>
<name>U1PEF2_9EURY</name>
<reference evidence="2 3" key="1">
    <citation type="journal article" date="2013" name="PLoS ONE">
        <title>Assembly-driven community genomics of a hypersaline microbial ecosystem.</title>
        <authorList>
            <person name="Podell S."/>
            <person name="Ugalde J.A."/>
            <person name="Narasingarao P."/>
            <person name="Banfield J.F."/>
            <person name="Heidelberg K.B."/>
            <person name="Allen E.E."/>
        </authorList>
    </citation>
    <scope>NUCLEOTIDE SEQUENCE [LARGE SCALE GENOMIC DNA]</scope>
    <source>
        <strain evidence="3">J07HQW1</strain>
    </source>
</reference>
<evidence type="ECO:0000313" key="2">
    <source>
        <dbReference type="EMBL" id="ERG91997.1"/>
    </source>
</evidence>
<dbReference type="Pfam" id="PF01261">
    <property type="entry name" value="AP_endonuc_2"/>
    <property type="match status" value="1"/>
</dbReference>
<keyword evidence="2" id="KW-0413">Isomerase</keyword>
<evidence type="ECO:0000313" key="3">
    <source>
        <dbReference type="Proteomes" id="UP000030649"/>
    </source>
</evidence>
<accession>U1PEF2</accession>
<protein>
    <submittedName>
        <fullName evidence="2">Sugar phosphate isomerases/epimerase</fullName>
    </submittedName>
</protein>
<dbReference type="SUPFAM" id="SSF51658">
    <property type="entry name" value="Xylose isomerase-like"/>
    <property type="match status" value="1"/>
</dbReference>
<proteinExistence type="predicted"/>
<dbReference type="Proteomes" id="UP000030649">
    <property type="component" value="Unassembled WGS sequence"/>
</dbReference>
<dbReference type="PANTHER" id="PTHR12110:SF21">
    <property type="entry name" value="XYLOSE ISOMERASE-LIKE TIM BARREL DOMAIN-CONTAINING PROTEIN"/>
    <property type="match status" value="1"/>
</dbReference>
<dbReference type="GO" id="GO:0016853">
    <property type="term" value="F:isomerase activity"/>
    <property type="evidence" value="ECO:0007669"/>
    <property type="project" value="UniProtKB-KW"/>
</dbReference>
<dbReference type="PANTHER" id="PTHR12110">
    <property type="entry name" value="HYDROXYPYRUVATE ISOMERASE"/>
    <property type="match status" value="1"/>
</dbReference>
<dbReference type="InterPro" id="IPR036237">
    <property type="entry name" value="Xyl_isomerase-like_sf"/>
</dbReference>